<feature type="transmembrane region" description="Helical" evidence="2">
    <location>
        <begin position="17"/>
        <end position="38"/>
    </location>
</feature>
<organism evidence="5 6">
    <name type="scientific">Coccomyxa viridis</name>
    <dbReference type="NCBI Taxonomy" id="1274662"/>
    <lineage>
        <taxon>Eukaryota</taxon>
        <taxon>Viridiplantae</taxon>
        <taxon>Chlorophyta</taxon>
        <taxon>core chlorophytes</taxon>
        <taxon>Trebouxiophyceae</taxon>
        <taxon>Trebouxiophyceae incertae sedis</taxon>
        <taxon>Coccomyxaceae</taxon>
        <taxon>Coccomyxa</taxon>
    </lineage>
</organism>
<keyword evidence="6" id="KW-1185">Reference proteome</keyword>
<dbReference type="InterPro" id="IPR013601">
    <property type="entry name" value="FAE1_typ3_polyketide_synth"/>
</dbReference>
<feature type="domain" description="FAE" evidence="4">
    <location>
        <begin position="86"/>
        <end position="362"/>
    </location>
</feature>
<dbReference type="PIRSF" id="PIRSF036417">
    <property type="entry name" value="3-ktacl-CoA_syn"/>
    <property type="match status" value="1"/>
</dbReference>
<feature type="transmembrane region" description="Helical" evidence="2">
    <location>
        <begin position="58"/>
        <end position="77"/>
    </location>
</feature>
<reference evidence="5 6" key="1">
    <citation type="submission" date="2024-06" db="EMBL/GenBank/DDBJ databases">
        <authorList>
            <person name="Kraege A."/>
            <person name="Thomma B."/>
        </authorList>
    </citation>
    <scope>NUCLEOTIDE SEQUENCE [LARGE SCALE GENOMIC DNA]</scope>
</reference>
<keyword evidence="2" id="KW-1133">Transmembrane helix</keyword>
<evidence type="ECO:0000313" key="5">
    <source>
        <dbReference type="EMBL" id="CAL5227325.1"/>
    </source>
</evidence>
<dbReference type="EC" id="2.3.1.-" evidence="1"/>
<keyword evidence="2" id="KW-0812">Transmembrane</keyword>
<dbReference type="Gene3D" id="3.40.47.10">
    <property type="match status" value="1"/>
</dbReference>
<evidence type="ECO:0000259" key="3">
    <source>
        <dbReference type="Pfam" id="PF02797"/>
    </source>
</evidence>
<dbReference type="InterPro" id="IPR012392">
    <property type="entry name" value="3-ktacl-CoA_syn"/>
</dbReference>
<keyword evidence="1" id="KW-0012">Acyltransferase</keyword>
<proteinExistence type="inferred from homology"/>
<protein>
    <recommendedName>
        <fullName evidence="1">3-ketoacyl-CoA synthase</fullName>
        <ecNumber evidence="1">2.3.1.-</ecNumber>
    </recommendedName>
</protein>
<evidence type="ECO:0000256" key="2">
    <source>
        <dbReference type="SAM" id="Phobius"/>
    </source>
</evidence>
<comment type="caution">
    <text evidence="5">The sequence shown here is derived from an EMBL/GenBank/DDBJ whole genome shotgun (WGS) entry which is preliminary data.</text>
</comment>
<comment type="pathway">
    <text evidence="1">Lipid metabolism; fatty acid biosynthesis.</text>
</comment>
<keyword evidence="1" id="KW-0808">Transferase</keyword>
<feature type="domain" description="Chalcone/stilbene synthase C-terminal" evidence="3">
    <location>
        <begin position="378"/>
        <end position="457"/>
    </location>
</feature>
<dbReference type="Proteomes" id="UP001497392">
    <property type="component" value="Unassembled WGS sequence"/>
</dbReference>
<dbReference type="Pfam" id="PF08392">
    <property type="entry name" value="FAE1_CUT1_RppA"/>
    <property type="match status" value="1"/>
</dbReference>
<accession>A0ABP1G7N7</accession>
<dbReference type="InterPro" id="IPR012328">
    <property type="entry name" value="Chalcone/stilbene_synt_C"/>
</dbReference>
<name>A0ABP1G7N7_9CHLO</name>
<evidence type="ECO:0000313" key="6">
    <source>
        <dbReference type="Proteomes" id="UP001497392"/>
    </source>
</evidence>
<dbReference type="SUPFAM" id="SSF53901">
    <property type="entry name" value="Thiolase-like"/>
    <property type="match status" value="2"/>
</dbReference>
<dbReference type="PANTHER" id="PTHR31561">
    <property type="entry name" value="3-KETOACYL-COA SYNTHASE"/>
    <property type="match status" value="1"/>
</dbReference>
<keyword evidence="2" id="KW-0472">Membrane</keyword>
<dbReference type="InterPro" id="IPR016039">
    <property type="entry name" value="Thiolase-like"/>
</dbReference>
<dbReference type="CDD" id="cd00831">
    <property type="entry name" value="CHS_like"/>
    <property type="match status" value="1"/>
</dbReference>
<dbReference type="Pfam" id="PF02797">
    <property type="entry name" value="Chal_sti_synt_C"/>
    <property type="match status" value="1"/>
</dbReference>
<gene>
    <name evidence="5" type="primary">g10265</name>
    <name evidence="5" type="ORF">VP750_LOCUS9231</name>
</gene>
<sequence length="469" mass="52055">MVAVEKVTPGQKVLNRYLYTGGVFAGLAALTIAHYTWAAASATEFEALADLGKQAWQVAPSALIAAVLSTALLVGWLTRRYVPVAAKAVYLIDTYTYKPPDRMKVSRENYIRGARMRKIWGEEALQFQEKLLNSSGLGDETYFPDSIIQEPMRLTWNAALEETEMVLFESVHKLFKATGVSAQDVDILIVICSCFAPTPSLASMVVNHFKMRTDVLSHNLSGMGCSSGVIGIDMARHYLQSMPNKRVLIVAHENITNNYYPGNNRSCLVSNCLFRVGGAACLMSNRPADRKVAKYQLMHSVRSHIGADDDAFNAIRQREDEDGIRGILLQRNVVPTAATALKTNIKSLAPLVLPFTELMKCVRDKDYVPNFKTAFEHFLVHTGGRAVIEEVEKKLCLDPADVQPSKETLYRYGNTCCAAVFYVLTNMESRVGAKKGDRVWMLGFGTGFKCNSAVFKALRDVNTLHESWT</sequence>
<comment type="similarity">
    <text evidence="1">Belongs to the thiolase-like superfamily. Chalcone/stilbene synthases family.</text>
</comment>
<dbReference type="EMBL" id="CAXHTA020000017">
    <property type="protein sequence ID" value="CAL5227325.1"/>
    <property type="molecule type" value="Genomic_DNA"/>
</dbReference>
<evidence type="ECO:0000256" key="1">
    <source>
        <dbReference type="PIRNR" id="PIRNR036417"/>
    </source>
</evidence>
<evidence type="ECO:0000259" key="4">
    <source>
        <dbReference type="Pfam" id="PF08392"/>
    </source>
</evidence>